<comment type="caution">
    <text evidence="3">The sequence shown here is derived from an EMBL/GenBank/DDBJ whole genome shotgun (WGS) entry which is preliminary data.</text>
</comment>
<proteinExistence type="predicted"/>
<dbReference type="Proteomes" id="UP001320513">
    <property type="component" value="Unassembled WGS sequence"/>
</dbReference>
<keyword evidence="2" id="KW-0732">Signal</keyword>
<name>A0ABS9ZNY7_9PSED</name>
<evidence type="ECO:0000313" key="3">
    <source>
        <dbReference type="EMBL" id="MCI8212294.1"/>
    </source>
</evidence>
<feature type="signal peptide" evidence="2">
    <location>
        <begin position="1"/>
        <end position="24"/>
    </location>
</feature>
<evidence type="ECO:0008006" key="5">
    <source>
        <dbReference type="Google" id="ProtNLM"/>
    </source>
</evidence>
<evidence type="ECO:0000313" key="4">
    <source>
        <dbReference type="Proteomes" id="UP001320513"/>
    </source>
</evidence>
<reference evidence="3 4" key="1">
    <citation type="submission" date="2015-12" db="EMBL/GenBank/DDBJ databases">
        <title>Phylogenomics in the description of a new species in the Pseudomonas syringae group.</title>
        <authorList>
            <person name="Busquets A."/>
            <person name="Gomila M."/>
            <person name="Beiki F."/>
            <person name="Rahimian H."/>
            <person name="Mulet M."/>
            <person name="Sanchez D."/>
            <person name="Garcia-Valdes E."/>
            <person name="Lalucat J."/>
        </authorList>
    </citation>
    <scope>NUCLEOTIDE SEQUENCE [LARGE SCALE GENOMIC DNA]</scope>
    <source>
        <strain evidence="3 4">S25</strain>
    </source>
</reference>
<feature type="region of interest" description="Disordered" evidence="1">
    <location>
        <begin position="21"/>
        <end position="107"/>
    </location>
</feature>
<feature type="chain" id="PRO_5046427549" description="Serine protease autotransporter" evidence="2">
    <location>
        <begin position="25"/>
        <end position="107"/>
    </location>
</feature>
<evidence type="ECO:0000256" key="1">
    <source>
        <dbReference type="SAM" id="MobiDB-lite"/>
    </source>
</evidence>
<gene>
    <name evidence="3" type="ORF">AUC61_22430</name>
</gene>
<protein>
    <recommendedName>
        <fullName evidence="5">Serine protease autotransporter</fullName>
    </recommendedName>
</protein>
<keyword evidence="4" id="KW-1185">Reference proteome</keyword>
<feature type="compositionally biased region" description="Gly residues" evidence="1">
    <location>
        <begin position="92"/>
        <end position="107"/>
    </location>
</feature>
<dbReference type="RefSeq" id="WP_243248410.1">
    <property type="nucleotide sequence ID" value="NZ_LOHG01000019.1"/>
</dbReference>
<feature type="compositionally biased region" description="Polar residues" evidence="1">
    <location>
        <begin position="27"/>
        <end position="57"/>
    </location>
</feature>
<organism evidence="3 4">
    <name type="scientific">Pseudomonas maioricensis</name>
    <dbReference type="NCBI Taxonomy" id="1766623"/>
    <lineage>
        <taxon>Bacteria</taxon>
        <taxon>Pseudomonadati</taxon>
        <taxon>Pseudomonadota</taxon>
        <taxon>Gammaproteobacteria</taxon>
        <taxon>Pseudomonadales</taxon>
        <taxon>Pseudomonadaceae</taxon>
        <taxon>Pseudomonas</taxon>
    </lineage>
</organism>
<evidence type="ECO:0000256" key="2">
    <source>
        <dbReference type="SAM" id="SignalP"/>
    </source>
</evidence>
<sequence length="107" mass="10211">MNKNKMTALMLAGLLTAVTGSAFAGSTGPTNPVDTTPKTPASGMEKNNTDGTSTNPPGTSPGVKGMDPEPKIDGATGTGNGMPNDQNKSEGSKGGNSGGAGGSGSGG</sequence>
<dbReference type="EMBL" id="LOHG01000019">
    <property type="protein sequence ID" value="MCI8212294.1"/>
    <property type="molecule type" value="Genomic_DNA"/>
</dbReference>
<accession>A0ABS9ZNY7</accession>